<dbReference type="InterPro" id="IPR000531">
    <property type="entry name" value="Beta-barrel_TonB"/>
</dbReference>
<protein>
    <submittedName>
        <fullName evidence="15">TonB-dependent receptor</fullName>
    </submittedName>
</protein>
<comment type="similarity">
    <text evidence="10 11">Belongs to the TonB-dependent receptor family.</text>
</comment>
<dbReference type="InterPro" id="IPR037066">
    <property type="entry name" value="Plug_dom_sf"/>
</dbReference>
<keyword evidence="3 10" id="KW-1134">Transmembrane beta strand</keyword>
<dbReference type="PROSITE" id="PS52016">
    <property type="entry name" value="TONB_DEPENDENT_REC_3"/>
    <property type="match status" value="1"/>
</dbReference>
<gene>
    <name evidence="15" type="ORF">DWX97_05165</name>
</gene>
<dbReference type="GO" id="GO:0044718">
    <property type="term" value="P:siderophore transmembrane transport"/>
    <property type="evidence" value="ECO:0007669"/>
    <property type="project" value="TreeGrafter"/>
</dbReference>
<keyword evidence="5 12" id="KW-0732">Signal</keyword>
<evidence type="ECO:0000259" key="13">
    <source>
        <dbReference type="Pfam" id="PF00593"/>
    </source>
</evidence>
<evidence type="ECO:0000256" key="11">
    <source>
        <dbReference type="RuleBase" id="RU003357"/>
    </source>
</evidence>
<keyword evidence="6 11" id="KW-0798">TonB box</keyword>
<comment type="subcellular location">
    <subcellularLocation>
        <location evidence="1 10">Cell outer membrane</location>
        <topology evidence="1 10">Multi-pass membrane protein</topology>
    </subcellularLocation>
</comment>
<evidence type="ECO:0000256" key="9">
    <source>
        <dbReference type="ARBA" id="ARBA00023237"/>
    </source>
</evidence>
<reference evidence="15 16" key="1">
    <citation type="submission" date="2018-08" db="EMBL/GenBank/DDBJ databases">
        <title>A genome reference for cultivated species of the human gut microbiota.</title>
        <authorList>
            <person name="Zou Y."/>
            <person name="Xue W."/>
            <person name="Luo G."/>
        </authorList>
    </citation>
    <scope>NUCLEOTIDE SEQUENCE [LARGE SCALE GENOMIC DNA]</scope>
    <source>
        <strain evidence="15 16">AF22-3AC</strain>
    </source>
</reference>
<evidence type="ECO:0000256" key="12">
    <source>
        <dbReference type="SAM" id="SignalP"/>
    </source>
</evidence>
<evidence type="ECO:0000256" key="1">
    <source>
        <dbReference type="ARBA" id="ARBA00004571"/>
    </source>
</evidence>
<dbReference type="InterPro" id="IPR036942">
    <property type="entry name" value="Beta-barrel_TonB_sf"/>
</dbReference>
<accession>A0A412IN13</accession>
<dbReference type="Gene3D" id="2.40.170.20">
    <property type="entry name" value="TonB-dependent receptor, beta-barrel domain"/>
    <property type="match status" value="1"/>
</dbReference>
<evidence type="ECO:0000256" key="8">
    <source>
        <dbReference type="ARBA" id="ARBA00023170"/>
    </source>
</evidence>
<dbReference type="PANTHER" id="PTHR30069">
    <property type="entry name" value="TONB-DEPENDENT OUTER MEMBRANE RECEPTOR"/>
    <property type="match status" value="1"/>
</dbReference>
<keyword evidence="7 10" id="KW-0472">Membrane</keyword>
<keyword evidence="8 15" id="KW-0675">Receptor</keyword>
<dbReference type="GO" id="GO:0015344">
    <property type="term" value="F:siderophore uptake transmembrane transporter activity"/>
    <property type="evidence" value="ECO:0007669"/>
    <property type="project" value="TreeGrafter"/>
</dbReference>
<dbReference type="EMBL" id="QRVJ01000002">
    <property type="protein sequence ID" value="RGS39306.1"/>
    <property type="molecule type" value="Genomic_DNA"/>
</dbReference>
<comment type="caution">
    <text evidence="15">The sequence shown here is derived from an EMBL/GenBank/DDBJ whole genome shotgun (WGS) entry which is preliminary data.</text>
</comment>
<dbReference type="Proteomes" id="UP000283341">
    <property type="component" value="Unassembled WGS sequence"/>
</dbReference>
<evidence type="ECO:0000256" key="4">
    <source>
        <dbReference type="ARBA" id="ARBA00022692"/>
    </source>
</evidence>
<dbReference type="RefSeq" id="WP_118401952.1">
    <property type="nucleotide sequence ID" value="NZ_JADNFX010000005.1"/>
</dbReference>
<name>A0A412IN13_9BACE</name>
<keyword evidence="9 10" id="KW-0998">Cell outer membrane</keyword>
<dbReference type="SUPFAM" id="SSF56935">
    <property type="entry name" value="Porins"/>
    <property type="match status" value="1"/>
</dbReference>
<dbReference type="GO" id="GO:0009279">
    <property type="term" value="C:cell outer membrane"/>
    <property type="evidence" value="ECO:0007669"/>
    <property type="project" value="UniProtKB-SubCell"/>
</dbReference>
<evidence type="ECO:0000256" key="10">
    <source>
        <dbReference type="PROSITE-ProRule" id="PRU01360"/>
    </source>
</evidence>
<dbReference type="Pfam" id="PF00593">
    <property type="entry name" value="TonB_dep_Rec_b-barrel"/>
    <property type="match status" value="1"/>
</dbReference>
<organism evidence="15 16">
    <name type="scientific">Bacteroides cellulosilyticus</name>
    <dbReference type="NCBI Taxonomy" id="246787"/>
    <lineage>
        <taxon>Bacteria</taxon>
        <taxon>Pseudomonadati</taxon>
        <taxon>Bacteroidota</taxon>
        <taxon>Bacteroidia</taxon>
        <taxon>Bacteroidales</taxon>
        <taxon>Bacteroidaceae</taxon>
        <taxon>Bacteroides</taxon>
    </lineage>
</organism>
<feature type="domain" description="TonB-dependent receptor-like beta-barrel" evidence="13">
    <location>
        <begin position="260"/>
        <end position="644"/>
    </location>
</feature>
<feature type="signal peptide" evidence="12">
    <location>
        <begin position="1"/>
        <end position="29"/>
    </location>
</feature>
<evidence type="ECO:0000256" key="2">
    <source>
        <dbReference type="ARBA" id="ARBA00022448"/>
    </source>
</evidence>
<evidence type="ECO:0000256" key="6">
    <source>
        <dbReference type="ARBA" id="ARBA00023077"/>
    </source>
</evidence>
<evidence type="ECO:0000256" key="3">
    <source>
        <dbReference type="ARBA" id="ARBA00022452"/>
    </source>
</evidence>
<keyword evidence="2 10" id="KW-0813">Transport</keyword>
<dbReference type="InterPro" id="IPR039426">
    <property type="entry name" value="TonB-dep_rcpt-like"/>
</dbReference>
<sequence length="670" mass="76536">MIRDNLCRYARLRFYLSCFVCWLCVSLQAQQVGDSITGKVHAIPEVGIKGRRVPPALSATAPLQQMKKTDMERLGVSDVADAVRHFSGVSVKDYGGIGGLKTISVRSLGAQHTAVSYDGVTVSDCQSGQVDISRFSLDNVSELALSIGQSDNIYQTAKMFASAGALSIETARPDFSDRPFRLLANMKTGSYGLANPSLFYAQKLSNRFSLSAYADYLRADGNYPFKIWNGNKLIDSKRNNSDIETYRAELNLFVTLNEKQDLKAKVYLFDSERGLPGGVIYDNPYAAERLYDRNYFGQLKYENRFSEKWKLQASGKFNFSWNRDYNNESSGITDNRFRQTETYLSATLWSEPVKGLSFSLAQDFAYNYLSTTLQNNQYPERFTYLTAIATHYKSNRFSATVSLLNTYITENVRTGKAAADRKRFSPAVSLSWKPFDFGLRFRASYKDIFRTPTFNDLYYLVIGNYNLQPEKTRQLNIGSTWNSASFSFVDLLNISVDFYYNRMKDKIVAVPTMFVWKMTNIGEVETIGADVNISTRMDVSNQCAISFAGTYNFMQAEDITDKNSKVWRNQIIYTPKHSGSGNLSLETPWVILTYNILFASERYTLSQNLRDYRIKPYTDHSVSVSRRFKWKKHALRIQIDALNLSNKNYEIVRFYPMPGRNYKLTINYNL</sequence>
<evidence type="ECO:0000313" key="16">
    <source>
        <dbReference type="Proteomes" id="UP000283341"/>
    </source>
</evidence>
<dbReference type="AlphaFoldDB" id="A0A412IN13"/>
<keyword evidence="4 10" id="KW-0812">Transmembrane</keyword>
<evidence type="ECO:0000256" key="5">
    <source>
        <dbReference type="ARBA" id="ARBA00022729"/>
    </source>
</evidence>
<feature type="domain" description="TonB-dependent receptor plug" evidence="14">
    <location>
        <begin position="58"/>
        <end position="154"/>
    </location>
</feature>
<dbReference type="Pfam" id="PF07715">
    <property type="entry name" value="Plug"/>
    <property type="match status" value="1"/>
</dbReference>
<dbReference type="PANTHER" id="PTHR30069:SF29">
    <property type="entry name" value="HEMOGLOBIN AND HEMOGLOBIN-HAPTOGLOBIN-BINDING PROTEIN 1-RELATED"/>
    <property type="match status" value="1"/>
</dbReference>
<proteinExistence type="inferred from homology"/>
<dbReference type="Gene3D" id="2.170.130.10">
    <property type="entry name" value="TonB-dependent receptor, plug domain"/>
    <property type="match status" value="1"/>
</dbReference>
<feature type="chain" id="PRO_5018995132" evidence="12">
    <location>
        <begin position="30"/>
        <end position="670"/>
    </location>
</feature>
<evidence type="ECO:0000256" key="7">
    <source>
        <dbReference type="ARBA" id="ARBA00023136"/>
    </source>
</evidence>
<evidence type="ECO:0000313" key="15">
    <source>
        <dbReference type="EMBL" id="RGS39306.1"/>
    </source>
</evidence>
<dbReference type="InterPro" id="IPR012910">
    <property type="entry name" value="Plug_dom"/>
</dbReference>
<evidence type="ECO:0000259" key="14">
    <source>
        <dbReference type="Pfam" id="PF07715"/>
    </source>
</evidence>